<dbReference type="NCBIfam" id="NF041770">
    <property type="entry name" value="CFI_box_CTERM"/>
    <property type="match status" value="1"/>
</dbReference>
<dbReference type="RefSeq" id="WP_052288770.1">
    <property type="nucleotide sequence ID" value="NC_008213.1"/>
</dbReference>
<dbReference type="Pfam" id="PF04471">
    <property type="entry name" value="Mrr_cat"/>
    <property type="match status" value="1"/>
</dbReference>
<evidence type="ECO:0000259" key="2">
    <source>
        <dbReference type="Pfam" id="PF04471"/>
    </source>
</evidence>
<dbReference type="Pfam" id="PF13280">
    <property type="entry name" value="WYL"/>
    <property type="match status" value="1"/>
</dbReference>
<dbReference type="InterPro" id="IPR007560">
    <property type="entry name" value="Restrct_endonuc_IV_Mrr"/>
</dbReference>
<dbReference type="InterPro" id="IPR026881">
    <property type="entry name" value="WYL_dom"/>
</dbReference>
<dbReference type="GO" id="GO:0009307">
    <property type="term" value="P:DNA restriction-modification system"/>
    <property type="evidence" value="ECO:0007669"/>
    <property type="project" value="InterPro"/>
</dbReference>
<keyword evidence="4" id="KW-0614">Plasmid</keyword>
<sequence length="344" mass="39226">MAPLSRPEFKQQIQQMDSRQFEFFIADIWAARGWETQVTQQSGDGGIDVEVTRDSERRLIQVKRYSDTTVGRPDVQQYASLQLSEEDVDTIIIVTSNRFSPQAERYAPTVGVEAIDADILYDIIVADELYSVVSEYLDFSQPISRSQSTQSPTSDAAARQIPDGESPAQTIRQAISEERRIRMKYQSRSGTRVREVEPYGIATRGQLRYFVGYDDYRSDVRYFRVKKTLWIQLTDEEFTIPPDFDINSYLNRKNPAGGGSQCFIATAAIGSENTEELRILRVFRDSTLSKSVVGRLFIQSYYRLSPPVANWIAQSKWRQASVRVCVVYPAVFIIKQIGEATKSE</sequence>
<dbReference type="PANTHER" id="PTHR30015">
    <property type="entry name" value="MRR RESTRICTION SYSTEM PROTEIN"/>
    <property type="match status" value="1"/>
</dbReference>
<gene>
    <name evidence="4" type="ordered locus">HQ_4032A</name>
</gene>
<evidence type="ECO:0000259" key="3">
    <source>
        <dbReference type="Pfam" id="PF13280"/>
    </source>
</evidence>
<dbReference type="GeneID" id="25393403"/>
<keyword evidence="5" id="KW-1185">Reference proteome</keyword>
<evidence type="ECO:0000256" key="1">
    <source>
        <dbReference type="SAM" id="MobiDB-lite"/>
    </source>
</evidence>
<dbReference type="PANTHER" id="PTHR30015:SF7">
    <property type="entry name" value="TYPE IV METHYL-DIRECTED RESTRICTION ENZYME ECOKMRR"/>
    <property type="match status" value="1"/>
</dbReference>
<feature type="compositionally biased region" description="Polar residues" evidence="1">
    <location>
        <begin position="143"/>
        <end position="154"/>
    </location>
</feature>
<protein>
    <submittedName>
        <fullName evidence="4">Homolog to restriction system mrr</fullName>
    </submittedName>
</protein>
<evidence type="ECO:0000313" key="4">
    <source>
        <dbReference type="EMBL" id="CAJ51122.2"/>
    </source>
</evidence>
<dbReference type="GO" id="GO:0003677">
    <property type="term" value="F:DNA binding"/>
    <property type="evidence" value="ECO:0007669"/>
    <property type="project" value="InterPro"/>
</dbReference>
<organism evidence="4 5">
    <name type="scientific">Haloquadratum walsbyi (strain DSM 16790 / HBSQ001)</name>
    <dbReference type="NCBI Taxonomy" id="362976"/>
    <lineage>
        <taxon>Archaea</taxon>
        <taxon>Methanobacteriati</taxon>
        <taxon>Methanobacteriota</taxon>
        <taxon>Stenosarchaea group</taxon>
        <taxon>Halobacteria</taxon>
        <taxon>Halobacteriales</taxon>
        <taxon>Haloferacaceae</taxon>
        <taxon>Haloquadratum</taxon>
    </lineage>
</organism>
<proteinExistence type="predicted"/>
<dbReference type="InterPro" id="IPR011856">
    <property type="entry name" value="tRNA_endonuc-like_dom_sf"/>
</dbReference>
<dbReference type="InterPro" id="IPR011335">
    <property type="entry name" value="Restrct_endonuc-II-like"/>
</dbReference>
<reference evidence="4 5" key="1">
    <citation type="journal article" date="2006" name="BMC Genomics">
        <title>The genome of the square archaeon Haloquadratum walsbyi: life at the limits of water activity.</title>
        <authorList>
            <person name="Bolhuis H.H."/>
            <person name="Palm P.P."/>
            <person name="Wende A.W."/>
            <person name="Falb M.M."/>
            <person name="Rampp M.M."/>
            <person name="Rodriguez-Valera F.F."/>
            <person name="Pfeiffer F.F."/>
            <person name="Oesterhelt D.D."/>
        </authorList>
    </citation>
    <scope>NUCLEOTIDE SEQUENCE [LARGE SCALE GENOMIC DNA]</scope>
    <source>
        <strain evidence="5">DSM 16790 / HBSQ001</strain>
        <plasmid evidence="5">Plasmid PL47</plasmid>
    </source>
</reference>
<dbReference type="InterPro" id="IPR052906">
    <property type="entry name" value="Type_IV_Methyl-Rstrct_Enzyme"/>
</dbReference>
<dbReference type="Gene3D" id="3.40.1350.10">
    <property type="match status" value="1"/>
</dbReference>
<dbReference type="KEGG" id="hwa:HQ_4032A"/>
<dbReference type="PROSITE" id="PS52050">
    <property type="entry name" value="WYL"/>
    <property type="match status" value="1"/>
</dbReference>
<dbReference type="HOGENOM" id="CLU_805633_0_0_2"/>
<dbReference type="SUPFAM" id="SSF52980">
    <property type="entry name" value="Restriction endonuclease-like"/>
    <property type="match status" value="1"/>
</dbReference>
<feature type="region of interest" description="Disordered" evidence="1">
    <location>
        <begin position="143"/>
        <end position="168"/>
    </location>
</feature>
<geneLocation type="plasmid" evidence="4 5">
    <name>PL47</name>
</geneLocation>
<dbReference type="eggNOG" id="arCOG02777">
    <property type="taxonomic scope" value="Archaea"/>
</dbReference>
<dbReference type="InterPro" id="IPR049886">
    <property type="entry name" value="CFI_box_CTERM_dom"/>
</dbReference>
<evidence type="ECO:0000313" key="5">
    <source>
        <dbReference type="Proteomes" id="UP000001975"/>
    </source>
</evidence>
<accession>Q18DE5</accession>
<feature type="domain" description="WYL" evidence="3">
    <location>
        <begin position="169"/>
        <end position="226"/>
    </location>
</feature>
<name>Q18DE5_HALWD</name>
<dbReference type="EMBL" id="AM180089">
    <property type="protein sequence ID" value="CAJ51122.2"/>
    <property type="molecule type" value="Genomic_DNA"/>
</dbReference>
<dbReference type="AlphaFoldDB" id="Q18DE5"/>
<feature type="domain" description="Restriction endonuclease type IV Mrr" evidence="2">
    <location>
        <begin position="13"/>
        <end position="122"/>
    </location>
</feature>
<dbReference type="Proteomes" id="UP000001975">
    <property type="component" value="Plasmid PL47"/>
</dbReference>
<dbReference type="GO" id="GO:0015666">
    <property type="term" value="F:restriction endodeoxyribonuclease activity"/>
    <property type="evidence" value="ECO:0007669"/>
    <property type="project" value="TreeGrafter"/>
</dbReference>